<dbReference type="InterPro" id="IPR052031">
    <property type="entry name" value="Membrane_Transporter-Flippase"/>
</dbReference>
<evidence type="ECO:0000256" key="5">
    <source>
        <dbReference type="ARBA" id="ARBA00022989"/>
    </source>
</evidence>
<comment type="caution">
    <text evidence="8">The sequence shown here is derived from an EMBL/GenBank/DDBJ whole genome shotgun (WGS) entry which is preliminary data.</text>
</comment>
<feature type="transmembrane region" description="Helical" evidence="7">
    <location>
        <begin position="362"/>
        <end position="383"/>
    </location>
</feature>
<evidence type="ECO:0000256" key="3">
    <source>
        <dbReference type="ARBA" id="ARBA00022475"/>
    </source>
</evidence>
<dbReference type="InterPro" id="IPR002528">
    <property type="entry name" value="MATE_fam"/>
</dbReference>
<dbReference type="PIRSF" id="PIRSF006603">
    <property type="entry name" value="DinF"/>
    <property type="match status" value="1"/>
</dbReference>
<sequence>MNQEYMKEKPVLPLILSMSTPMMLSMLVQSLYNIIDSIFVAKIGEDALAAVSLVYPLQNLITALTVGFGVGMNARIAFYLGAGEKEKADTATSQGIFLGTVHGILVTIAGLFFAPVYLRMYTQDERVLSWSIAYANIIFGMSALLVVGVTFEKVYQAEGKMVTTMTGMMAGCIANIILDPLMIFGIGFFPKMGVQGAAVATGLGWVVTLGYYLWYYFSGRVTLKIRMKEMRPTKEISVRMYQVGIPATLNMALPSLLISALNGMLAVYSQMYVVILGIYFKLQSFIYLPANGIVQGMRPLLSYNYGAGEKERVRKIFRICLELIAGIMCIGMLVCLCLPQELMGMFTNNSQTIAEGAKALRIISLGFVISAVSVVCAGALEALGKGMSSLVITLLRYVVIILPAAYIGSHFLGVTGVWSAFVIAETLTAIVAILIWKRQRM</sequence>
<accession>A0ABV1HFP3</accession>
<feature type="transmembrane region" description="Helical" evidence="7">
    <location>
        <begin position="238"/>
        <end position="261"/>
    </location>
</feature>
<dbReference type="EMBL" id="JBBMEX010000013">
    <property type="protein sequence ID" value="MEQ2558522.1"/>
    <property type="molecule type" value="Genomic_DNA"/>
</dbReference>
<evidence type="ECO:0000256" key="6">
    <source>
        <dbReference type="ARBA" id="ARBA00023136"/>
    </source>
</evidence>
<protein>
    <submittedName>
        <fullName evidence="8">MATE family efflux transporter</fullName>
    </submittedName>
</protein>
<dbReference type="NCBIfam" id="TIGR00797">
    <property type="entry name" value="matE"/>
    <property type="match status" value="1"/>
</dbReference>
<gene>
    <name evidence="8" type="ORF">WMO43_11685</name>
</gene>
<feature type="transmembrane region" description="Helical" evidence="7">
    <location>
        <begin position="319"/>
        <end position="342"/>
    </location>
</feature>
<feature type="transmembrane region" description="Helical" evidence="7">
    <location>
        <begin position="390"/>
        <end position="411"/>
    </location>
</feature>
<comment type="subcellular location">
    <subcellularLocation>
        <location evidence="1">Cell membrane</location>
        <topology evidence="1">Multi-pass membrane protein</topology>
    </subcellularLocation>
</comment>
<dbReference type="PANTHER" id="PTHR43549">
    <property type="entry name" value="MULTIDRUG RESISTANCE PROTEIN YPNP-RELATED"/>
    <property type="match status" value="1"/>
</dbReference>
<feature type="transmembrane region" description="Helical" evidence="7">
    <location>
        <begin position="95"/>
        <end position="118"/>
    </location>
</feature>
<feature type="transmembrane region" description="Helical" evidence="7">
    <location>
        <begin position="196"/>
        <end position="217"/>
    </location>
</feature>
<keyword evidence="5 7" id="KW-1133">Transmembrane helix</keyword>
<evidence type="ECO:0000313" key="8">
    <source>
        <dbReference type="EMBL" id="MEQ2558522.1"/>
    </source>
</evidence>
<feature type="transmembrane region" description="Helical" evidence="7">
    <location>
        <begin position="130"/>
        <end position="151"/>
    </location>
</feature>
<proteinExistence type="predicted"/>
<keyword evidence="9" id="KW-1185">Reference proteome</keyword>
<feature type="transmembrane region" description="Helical" evidence="7">
    <location>
        <begin position="267"/>
        <end position="288"/>
    </location>
</feature>
<dbReference type="PANTHER" id="PTHR43549:SF3">
    <property type="entry name" value="MULTIDRUG RESISTANCE PROTEIN YPNP-RELATED"/>
    <property type="match status" value="1"/>
</dbReference>
<dbReference type="Proteomes" id="UP001454489">
    <property type="component" value="Unassembled WGS sequence"/>
</dbReference>
<keyword evidence="3" id="KW-1003">Cell membrane</keyword>
<feature type="transmembrane region" description="Helical" evidence="7">
    <location>
        <begin position="12"/>
        <end position="35"/>
    </location>
</feature>
<evidence type="ECO:0000256" key="1">
    <source>
        <dbReference type="ARBA" id="ARBA00004651"/>
    </source>
</evidence>
<feature type="transmembrane region" description="Helical" evidence="7">
    <location>
        <begin position="417"/>
        <end position="436"/>
    </location>
</feature>
<reference evidence="8 9" key="1">
    <citation type="submission" date="2024-03" db="EMBL/GenBank/DDBJ databases">
        <title>Human intestinal bacterial collection.</title>
        <authorList>
            <person name="Pauvert C."/>
            <person name="Hitch T.C.A."/>
            <person name="Clavel T."/>
        </authorList>
    </citation>
    <scope>NUCLEOTIDE SEQUENCE [LARGE SCALE GENOMIC DNA]</scope>
    <source>
        <strain evidence="8 9">CLA-AA-H185</strain>
    </source>
</reference>
<evidence type="ECO:0000256" key="2">
    <source>
        <dbReference type="ARBA" id="ARBA00022448"/>
    </source>
</evidence>
<dbReference type="RefSeq" id="WP_177962180.1">
    <property type="nucleotide sequence ID" value="NZ_JBBMEX010000013.1"/>
</dbReference>
<keyword evidence="2" id="KW-0813">Transport</keyword>
<keyword evidence="6 7" id="KW-0472">Membrane</keyword>
<name>A0ABV1HFP3_9FIRM</name>
<evidence type="ECO:0000256" key="7">
    <source>
        <dbReference type="SAM" id="Phobius"/>
    </source>
</evidence>
<organism evidence="8 9">
    <name type="scientific">Maccoyibacter intestinihominis</name>
    <dbReference type="NCBI Taxonomy" id="3133499"/>
    <lineage>
        <taxon>Bacteria</taxon>
        <taxon>Bacillati</taxon>
        <taxon>Bacillota</taxon>
        <taxon>Clostridia</taxon>
        <taxon>Lachnospirales</taxon>
        <taxon>Lachnospiraceae</taxon>
        <taxon>Maccoyibacter</taxon>
    </lineage>
</organism>
<keyword evidence="4 7" id="KW-0812">Transmembrane</keyword>
<feature type="transmembrane region" description="Helical" evidence="7">
    <location>
        <begin position="55"/>
        <end position="74"/>
    </location>
</feature>
<evidence type="ECO:0000256" key="4">
    <source>
        <dbReference type="ARBA" id="ARBA00022692"/>
    </source>
</evidence>
<evidence type="ECO:0000313" key="9">
    <source>
        <dbReference type="Proteomes" id="UP001454489"/>
    </source>
</evidence>
<feature type="transmembrane region" description="Helical" evidence="7">
    <location>
        <begin position="172"/>
        <end position="190"/>
    </location>
</feature>
<dbReference type="Pfam" id="PF01554">
    <property type="entry name" value="MatE"/>
    <property type="match status" value="2"/>
</dbReference>
<dbReference type="InterPro" id="IPR048279">
    <property type="entry name" value="MdtK-like"/>
</dbReference>